<dbReference type="CDD" id="cd03221">
    <property type="entry name" value="ABCF_EF-3"/>
    <property type="match status" value="1"/>
</dbReference>
<evidence type="ECO:0000256" key="3">
    <source>
        <dbReference type="ARBA" id="ARBA00022840"/>
    </source>
</evidence>
<dbReference type="Pfam" id="PF12848">
    <property type="entry name" value="ABC_tran_Xtn"/>
    <property type="match status" value="1"/>
</dbReference>
<sequence length="753" mass="83457">MTTTTTDSPSHIVASSRQTRFHIAEDSASKEIDLKGVNVSIVTKLDLETSGKSRVKEKQDNIEILADAHLRFKTGVHYALVGRNGTGKSNHRIIDPRQALLRAIADKLIPGLPSNFRMAILQQTADEATPLLSSDVMKRTVLETVIEGDPYRNRLLEEVKVLSQGTDSKDPIAPVAAFRKVKHEELLREFKEVEQMARLRSGARGFDARKVLLTYEKKVQDSEEGVKAVNQDLPNDELERDTTGAIDLLGQLQAELETMKLEDVSEKARNALFGLGFSKSQFTKPFSSLSGGWKMRCLLAAAIVQTSDLLILDEPTNFLDLLGILWLQKFLLDLKENSPLITVVLVSHDRDFVNAISEETIILRDKALTYFPGNIASYDKAIHREILRTTRMKTAQEKQIAHMQQTIINNKKAYKKTGDESKSRQAKSRQKRLEDRTGMNVSAKGTRFKLNRDMPGYSADGMRKAIDIPKLELEVELKFPVAPELRFPGALISLEKVDLKYVRAPQPTLKQVDLVIHRGDRVGILGLNGAGKSTLIKVMMDTYKPTRGTVTRHPRLAVSYYSQDAIDTLKAKALVNPTWTALSFIHKCATDTGTELTEQEARGLLAGLGLAGRTVSDVPLCKLSGGQMVRVELARIFLARPHMLVLDEPTTHLDLPTVHALMQALIAFDGAVVLVSHDRALIRCVVEGDPVHEPGSSDESDEGEDDEARMEKIAGVGRFVYELKGGQLSEVQGGVAAWEARVEKKLSKLAEEG</sequence>
<dbReference type="InterPro" id="IPR032781">
    <property type="entry name" value="ABC_tran_Xtn"/>
</dbReference>
<accession>A0A8H3F0U5</accession>
<dbReference type="SMART" id="SM00382">
    <property type="entry name" value="AAA"/>
    <property type="match status" value="2"/>
</dbReference>
<dbReference type="GO" id="GO:0016887">
    <property type="term" value="F:ATP hydrolysis activity"/>
    <property type="evidence" value="ECO:0007669"/>
    <property type="project" value="InterPro"/>
</dbReference>
<dbReference type="InterPro" id="IPR027417">
    <property type="entry name" value="P-loop_NTPase"/>
</dbReference>
<dbReference type="InterPro" id="IPR003593">
    <property type="entry name" value="AAA+_ATPase"/>
</dbReference>
<dbReference type="PANTHER" id="PTHR19211:SF135">
    <property type="entry name" value="ATPASE, PUTATIVE (AFU_ORTHOLOGUE AFUA_1G16440)-RELATED"/>
    <property type="match status" value="1"/>
</dbReference>
<dbReference type="InterPro" id="IPR003439">
    <property type="entry name" value="ABC_transporter-like_ATP-bd"/>
</dbReference>
<feature type="domain" description="ABC transporter" evidence="5">
    <location>
        <begin position="45"/>
        <end position="390"/>
    </location>
</feature>
<evidence type="ECO:0000313" key="7">
    <source>
        <dbReference type="Proteomes" id="UP000664169"/>
    </source>
</evidence>
<comment type="caution">
    <text evidence="6">The sequence shown here is derived from an EMBL/GenBank/DDBJ whole genome shotgun (WGS) entry which is preliminary data.</text>
</comment>
<dbReference type="Gene3D" id="3.40.50.300">
    <property type="entry name" value="P-loop containing nucleotide triphosphate hydrolases"/>
    <property type="match status" value="3"/>
</dbReference>
<keyword evidence="2" id="KW-0547">Nucleotide-binding</keyword>
<feature type="domain" description="ABC transporter" evidence="5">
    <location>
        <begin position="494"/>
        <end position="719"/>
    </location>
</feature>
<dbReference type="PANTHER" id="PTHR19211">
    <property type="entry name" value="ATP-BINDING TRANSPORT PROTEIN-RELATED"/>
    <property type="match status" value="1"/>
</dbReference>
<dbReference type="OrthoDB" id="2110130at2759"/>
<name>A0A8H3F0U5_9LECA</name>
<dbReference type="Proteomes" id="UP000664169">
    <property type="component" value="Unassembled WGS sequence"/>
</dbReference>
<dbReference type="PROSITE" id="PS50893">
    <property type="entry name" value="ABC_TRANSPORTER_2"/>
    <property type="match status" value="2"/>
</dbReference>
<proteinExistence type="predicted"/>
<evidence type="ECO:0000256" key="2">
    <source>
        <dbReference type="ARBA" id="ARBA00022741"/>
    </source>
</evidence>
<feature type="region of interest" description="Disordered" evidence="4">
    <location>
        <begin position="411"/>
        <end position="438"/>
    </location>
</feature>
<keyword evidence="1" id="KW-0677">Repeat</keyword>
<dbReference type="EMBL" id="CAJPDQ010000007">
    <property type="protein sequence ID" value="CAF9912336.1"/>
    <property type="molecule type" value="Genomic_DNA"/>
</dbReference>
<reference evidence="6" key="1">
    <citation type="submission" date="2021-03" db="EMBL/GenBank/DDBJ databases">
        <authorList>
            <person name="Tagirdzhanova G."/>
        </authorList>
    </citation>
    <scope>NUCLEOTIDE SEQUENCE</scope>
</reference>
<evidence type="ECO:0000256" key="1">
    <source>
        <dbReference type="ARBA" id="ARBA00022737"/>
    </source>
</evidence>
<gene>
    <name evidence="6" type="ORF">GOMPHAMPRED_007631</name>
</gene>
<protein>
    <recommendedName>
        <fullName evidence="5">ABC transporter domain-containing protein</fullName>
    </recommendedName>
</protein>
<dbReference type="PROSITE" id="PS00211">
    <property type="entry name" value="ABC_TRANSPORTER_1"/>
    <property type="match status" value="1"/>
</dbReference>
<keyword evidence="7" id="KW-1185">Reference proteome</keyword>
<dbReference type="AlphaFoldDB" id="A0A8H3F0U5"/>
<keyword evidence="3" id="KW-0067">ATP-binding</keyword>
<dbReference type="InterPro" id="IPR017871">
    <property type="entry name" value="ABC_transporter-like_CS"/>
</dbReference>
<organism evidence="6 7">
    <name type="scientific">Gomphillus americanus</name>
    <dbReference type="NCBI Taxonomy" id="1940652"/>
    <lineage>
        <taxon>Eukaryota</taxon>
        <taxon>Fungi</taxon>
        <taxon>Dikarya</taxon>
        <taxon>Ascomycota</taxon>
        <taxon>Pezizomycotina</taxon>
        <taxon>Lecanoromycetes</taxon>
        <taxon>OSLEUM clade</taxon>
        <taxon>Ostropomycetidae</taxon>
        <taxon>Ostropales</taxon>
        <taxon>Graphidaceae</taxon>
        <taxon>Gomphilloideae</taxon>
        <taxon>Gomphillus</taxon>
    </lineage>
</organism>
<evidence type="ECO:0000259" key="5">
    <source>
        <dbReference type="PROSITE" id="PS50893"/>
    </source>
</evidence>
<dbReference type="GO" id="GO:0005524">
    <property type="term" value="F:ATP binding"/>
    <property type="evidence" value="ECO:0007669"/>
    <property type="project" value="UniProtKB-KW"/>
</dbReference>
<evidence type="ECO:0000256" key="4">
    <source>
        <dbReference type="SAM" id="MobiDB-lite"/>
    </source>
</evidence>
<evidence type="ECO:0000313" key="6">
    <source>
        <dbReference type="EMBL" id="CAF9912336.1"/>
    </source>
</evidence>
<dbReference type="InterPro" id="IPR050611">
    <property type="entry name" value="ABCF"/>
</dbReference>
<dbReference type="Pfam" id="PF00005">
    <property type="entry name" value="ABC_tran"/>
    <property type="match status" value="2"/>
</dbReference>
<dbReference type="SUPFAM" id="SSF52540">
    <property type="entry name" value="P-loop containing nucleoside triphosphate hydrolases"/>
    <property type="match status" value="2"/>
</dbReference>